<feature type="domain" description="Glycoside hydrolase family 9" evidence="10">
    <location>
        <begin position="38"/>
        <end position="205"/>
    </location>
</feature>
<comment type="catalytic activity">
    <reaction evidence="1">
        <text>Endohydrolysis of (1-&gt;4)-beta-D-glucosidic linkages in cellulose, lichenin and cereal beta-D-glucans.</text>
        <dbReference type="EC" id="3.2.1.4"/>
    </reaction>
</comment>
<keyword evidence="9" id="KW-0732">Signal</keyword>
<keyword evidence="6" id="KW-0119">Carbohydrate metabolism</keyword>
<dbReference type="EC" id="3.2.1.4" evidence="3"/>
<evidence type="ECO:0000313" key="12">
    <source>
        <dbReference type="Proteomes" id="UP000287651"/>
    </source>
</evidence>
<dbReference type="EMBL" id="AMZH03028874">
    <property type="protein sequence ID" value="RRT33485.1"/>
    <property type="molecule type" value="Genomic_DNA"/>
</dbReference>
<evidence type="ECO:0000256" key="6">
    <source>
        <dbReference type="ARBA" id="ARBA00023277"/>
    </source>
</evidence>
<keyword evidence="5" id="KW-0136">Cellulose degradation</keyword>
<feature type="chain" id="PRO_5019507661" description="cellulase" evidence="9">
    <location>
        <begin position="27"/>
        <end position="207"/>
    </location>
</feature>
<keyword evidence="4" id="KW-0378">Hydrolase</keyword>
<dbReference type="InterPro" id="IPR008928">
    <property type="entry name" value="6-hairpin_glycosidase_sf"/>
</dbReference>
<evidence type="ECO:0000259" key="10">
    <source>
        <dbReference type="Pfam" id="PF00759"/>
    </source>
</evidence>
<dbReference type="Proteomes" id="UP000287651">
    <property type="component" value="Unassembled WGS sequence"/>
</dbReference>
<dbReference type="Pfam" id="PF00759">
    <property type="entry name" value="Glyco_hydro_9"/>
    <property type="match status" value="1"/>
</dbReference>
<name>A0A426X1X1_ENSVE</name>
<keyword evidence="7" id="KW-0326">Glycosidase</keyword>
<feature type="signal peptide" evidence="9">
    <location>
        <begin position="1"/>
        <end position="26"/>
    </location>
</feature>
<evidence type="ECO:0000256" key="7">
    <source>
        <dbReference type="ARBA" id="ARBA00023295"/>
    </source>
</evidence>
<dbReference type="PANTHER" id="PTHR22298">
    <property type="entry name" value="ENDO-1,4-BETA-GLUCANASE"/>
    <property type="match status" value="1"/>
</dbReference>
<dbReference type="GO" id="GO:0030245">
    <property type="term" value="P:cellulose catabolic process"/>
    <property type="evidence" value="ECO:0007669"/>
    <property type="project" value="UniProtKB-KW"/>
</dbReference>
<evidence type="ECO:0000256" key="1">
    <source>
        <dbReference type="ARBA" id="ARBA00000966"/>
    </source>
</evidence>
<evidence type="ECO:0000313" key="11">
    <source>
        <dbReference type="EMBL" id="RRT33485.1"/>
    </source>
</evidence>
<dbReference type="Gene3D" id="1.50.10.10">
    <property type="match status" value="1"/>
</dbReference>
<comment type="similarity">
    <text evidence="2">Belongs to the glycosyl hydrolase 9 (cellulase E) family.</text>
</comment>
<gene>
    <name evidence="11" type="ORF">B296_00051950</name>
</gene>
<dbReference type="AlphaFoldDB" id="A0A426X1X1"/>
<protein>
    <recommendedName>
        <fullName evidence="3">cellulase</fullName>
        <ecNumber evidence="3">3.2.1.4</ecNumber>
    </recommendedName>
</protein>
<proteinExistence type="inferred from homology"/>
<keyword evidence="8" id="KW-0624">Polysaccharide degradation</keyword>
<organism evidence="11 12">
    <name type="scientific">Ensete ventricosum</name>
    <name type="common">Abyssinian banana</name>
    <name type="synonym">Musa ensete</name>
    <dbReference type="NCBI Taxonomy" id="4639"/>
    <lineage>
        <taxon>Eukaryota</taxon>
        <taxon>Viridiplantae</taxon>
        <taxon>Streptophyta</taxon>
        <taxon>Embryophyta</taxon>
        <taxon>Tracheophyta</taxon>
        <taxon>Spermatophyta</taxon>
        <taxon>Magnoliopsida</taxon>
        <taxon>Liliopsida</taxon>
        <taxon>Zingiberales</taxon>
        <taxon>Musaceae</taxon>
        <taxon>Ensete</taxon>
    </lineage>
</organism>
<dbReference type="GO" id="GO:0008810">
    <property type="term" value="F:cellulase activity"/>
    <property type="evidence" value="ECO:0007669"/>
    <property type="project" value="UniProtKB-EC"/>
</dbReference>
<evidence type="ECO:0000256" key="2">
    <source>
        <dbReference type="ARBA" id="ARBA00007072"/>
    </source>
</evidence>
<reference evidence="11 12" key="1">
    <citation type="journal article" date="2014" name="Agronomy (Basel)">
        <title>A Draft Genome Sequence for Ensete ventricosum, the Drought-Tolerant Tree Against Hunger.</title>
        <authorList>
            <person name="Harrison J."/>
            <person name="Moore K.A."/>
            <person name="Paszkiewicz K."/>
            <person name="Jones T."/>
            <person name="Grant M."/>
            <person name="Ambacheew D."/>
            <person name="Muzemil S."/>
            <person name="Studholme D.J."/>
        </authorList>
    </citation>
    <scope>NUCLEOTIDE SEQUENCE [LARGE SCALE GENOMIC DNA]</scope>
</reference>
<dbReference type="InterPro" id="IPR001701">
    <property type="entry name" value="Glyco_hydro_9"/>
</dbReference>
<accession>A0A426X1X1</accession>
<dbReference type="SUPFAM" id="SSF48208">
    <property type="entry name" value="Six-hairpin glycosidases"/>
    <property type="match status" value="1"/>
</dbReference>
<dbReference type="InterPro" id="IPR012341">
    <property type="entry name" value="6hp_glycosidase-like_sf"/>
</dbReference>
<evidence type="ECO:0000256" key="8">
    <source>
        <dbReference type="ARBA" id="ARBA00023326"/>
    </source>
</evidence>
<evidence type="ECO:0000256" key="9">
    <source>
        <dbReference type="SAM" id="SignalP"/>
    </source>
</evidence>
<evidence type="ECO:0000256" key="5">
    <source>
        <dbReference type="ARBA" id="ARBA00023001"/>
    </source>
</evidence>
<comment type="caution">
    <text evidence="11">The sequence shown here is derived from an EMBL/GenBank/DDBJ whole genome shotgun (WGS) entry which is preliminary data.</text>
</comment>
<sequence>MAHSSFPSFLLLSHFLLSLFAPGAVGSPGHHGPANHNYRDALSKSILFFEGQRSGRLPANQRMTWRRNSGLSDGSAMNARDNVKFGFPMAFTTTMLSWSVIEFGGMMKGELENARAAVRWATDYLLKATAHPNTIYVQVGDPNKDHACWERPEDMDTPRTVYKVDSSNPGSEVAAETAAALAAASLVFRKSDPAYSRLLRNRAISVI</sequence>
<evidence type="ECO:0000256" key="4">
    <source>
        <dbReference type="ARBA" id="ARBA00022801"/>
    </source>
</evidence>
<evidence type="ECO:0000256" key="3">
    <source>
        <dbReference type="ARBA" id="ARBA00012601"/>
    </source>
</evidence>